<keyword evidence="6" id="KW-0804">Transcription</keyword>
<dbReference type="GO" id="GO:0008270">
    <property type="term" value="F:zinc ion binding"/>
    <property type="evidence" value="ECO:0007669"/>
    <property type="project" value="UniProtKB-KW"/>
</dbReference>
<dbReference type="PANTHER" id="PTHR45988">
    <property type="entry name" value="C2H2 TYPE ZINC FINGER TRANSCRIPTION FACTOR FAMILY-RELATED"/>
    <property type="match status" value="1"/>
</dbReference>
<dbReference type="PANTHER" id="PTHR45988:SF90">
    <property type="entry name" value="ZINC FINGER PROTEIN ZAT10-LIKE"/>
    <property type="match status" value="1"/>
</dbReference>
<dbReference type="InterPro" id="IPR036236">
    <property type="entry name" value="Znf_C2H2_sf"/>
</dbReference>
<dbReference type="InterPro" id="IPR044653">
    <property type="entry name" value="AZF1/2/3-like"/>
</dbReference>
<accession>A0ABD1QUG6</accession>
<keyword evidence="3 7" id="KW-0863">Zinc-finger</keyword>
<dbReference type="GO" id="GO:0043565">
    <property type="term" value="F:sequence-specific DNA binding"/>
    <property type="evidence" value="ECO:0007669"/>
    <property type="project" value="UniProtKB-ARBA"/>
</dbReference>
<keyword evidence="1" id="KW-0479">Metal-binding</keyword>
<evidence type="ECO:0000259" key="8">
    <source>
        <dbReference type="PROSITE" id="PS50157"/>
    </source>
</evidence>
<sequence length="139" mass="15506">MSTSTTAAAGSTVSNVSSLNLSGRLHECSVCHKSFSNGQAFGGHKRCHYEGTISGNDGISKSGVTFSDGGVASHSASHAPRDFDLNLPLRRNSDWRRPLTVRRQVNFLVIKKWKALLCLRRNLVYLYLMKDFNEIYWIN</sequence>
<keyword evidence="4" id="KW-0862">Zinc</keyword>
<evidence type="ECO:0000256" key="5">
    <source>
        <dbReference type="ARBA" id="ARBA00023015"/>
    </source>
</evidence>
<gene>
    <name evidence="9" type="ORF">Adt_32813</name>
</gene>
<name>A0ABD1QUG6_9LAMI</name>
<proteinExistence type="predicted"/>
<evidence type="ECO:0000256" key="4">
    <source>
        <dbReference type="ARBA" id="ARBA00022833"/>
    </source>
</evidence>
<dbReference type="PROSITE" id="PS00028">
    <property type="entry name" value="ZINC_FINGER_C2H2_1"/>
    <property type="match status" value="1"/>
</dbReference>
<evidence type="ECO:0000256" key="2">
    <source>
        <dbReference type="ARBA" id="ARBA00022737"/>
    </source>
</evidence>
<feature type="domain" description="C2H2-type" evidence="8">
    <location>
        <begin position="26"/>
        <end position="48"/>
    </location>
</feature>
<dbReference type="Pfam" id="PF13912">
    <property type="entry name" value="zf-C2H2_6"/>
    <property type="match status" value="1"/>
</dbReference>
<dbReference type="EMBL" id="JBFOLK010000010">
    <property type="protein sequence ID" value="KAL2479847.1"/>
    <property type="molecule type" value="Genomic_DNA"/>
</dbReference>
<comment type="caution">
    <text evidence="9">The sequence shown here is derived from an EMBL/GenBank/DDBJ whole genome shotgun (WGS) entry which is preliminary data.</text>
</comment>
<evidence type="ECO:0000256" key="3">
    <source>
        <dbReference type="ARBA" id="ARBA00022771"/>
    </source>
</evidence>
<dbReference type="PROSITE" id="PS50157">
    <property type="entry name" value="ZINC_FINGER_C2H2_2"/>
    <property type="match status" value="1"/>
</dbReference>
<dbReference type="AlphaFoldDB" id="A0ABD1QUG6"/>
<evidence type="ECO:0000313" key="10">
    <source>
        <dbReference type="Proteomes" id="UP001604336"/>
    </source>
</evidence>
<organism evidence="9 10">
    <name type="scientific">Abeliophyllum distichum</name>
    <dbReference type="NCBI Taxonomy" id="126358"/>
    <lineage>
        <taxon>Eukaryota</taxon>
        <taxon>Viridiplantae</taxon>
        <taxon>Streptophyta</taxon>
        <taxon>Embryophyta</taxon>
        <taxon>Tracheophyta</taxon>
        <taxon>Spermatophyta</taxon>
        <taxon>Magnoliopsida</taxon>
        <taxon>eudicotyledons</taxon>
        <taxon>Gunneridae</taxon>
        <taxon>Pentapetalae</taxon>
        <taxon>asterids</taxon>
        <taxon>lamiids</taxon>
        <taxon>Lamiales</taxon>
        <taxon>Oleaceae</taxon>
        <taxon>Forsythieae</taxon>
        <taxon>Abeliophyllum</taxon>
    </lineage>
</organism>
<protein>
    <recommendedName>
        <fullName evidence="8">C2H2-type domain-containing protein</fullName>
    </recommendedName>
</protein>
<dbReference type="Proteomes" id="UP001604336">
    <property type="component" value="Unassembled WGS sequence"/>
</dbReference>
<keyword evidence="5" id="KW-0805">Transcription regulation</keyword>
<evidence type="ECO:0000256" key="7">
    <source>
        <dbReference type="PROSITE-ProRule" id="PRU00042"/>
    </source>
</evidence>
<dbReference type="SUPFAM" id="SSF57667">
    <property type="entry name" value="beta-beta-alpha zinc fingers"/>
    <property type="match status" value="1"/>
</dbReference>
<evidence type="ECO:0000313" key="9">
    <source>
        <dbReference type="EMBL" id="KAL2479847.1"/>
    </source>
</evidence>
<reference evidence="10" key="1">
    <citation type="submission" date="2024-07" db="EMBL/GenBank/DDBJ databases">
        <title>Two chromosome-level genome assemblies of Korean endemic species Abeliophyllum distichum and Forsythia ovata (Oleaceae).</title>
        <authorList>
            <person name="Jang H."/>
        </authorList>
    </citation>
    <scope>NUCLEOTIDE SEQUENCE [LARGE SCALE GENOMIC DNA]</scope>
</reference>
<keyword evidence="10" id="KW-1185">Reference proteome</keyword>
<keyword evidence="2" id="KW-0677">Repeat</keyword>
<evidence type="ECO:0000256" key="6">
    <source>
        <dbReference type="ARBA" id="ARBA00023163"/>
    </source>
</evidence>
<evidence type="ECO:0000256" key="1">
    <source>
        <dbReference type="ARBA" id="ARBA00022723"/>
    </source>
</evidence>
<dbReference type="InterPro" id="IPR013087">
    <property type="entry name" value="Znf_C2H2_type"/>
</dbReference>